<accession>A0AAD7AZM3</accession>
<protein>
    <submittedName>
        <fullName evidence="2">Uncharacterized protein</fullName>
    </submittedName>
</protein>
<gene>
    <name evidence="2" type="ORF">FB45DRAFT_879297</name>
</gene>
<keyword evidence="3" id="KW-1185">Reference proteome</keyword>
<evidence type="ECO:0000313" key="3">
    <source>
        <dbReference type="Proteomes" id="UP001221142"/>
    </source>
</evidence>
<dbReference type="Proteomes" id="UP001221142">
    <property type="component" value="Unassembled WGS sequence"/>
</dbReference>
<reference evidence="2" key="1">
    <citation type="submission" date="2023-03" db="EMBL/GenBank/DDBJ databases">
        <title>Massive genome expansion in bonnet fungi (Mycena s.s.) driven by repeated elements and novel gene families across ecological guilds.</title>
        <authorList>
            <consortium name="Lawrence Berkeley National Laboratory"/>
            <person name="Harder C.B."/>
            <person name="Miyauchi S."/>
            <person name="Viragh M."/>
            <person name="Kuo A."/>
            <person name="Thoen E."/>
            <person name="Andreopoulos B."/>
            <person name="Lu D."/>
            <person name="Skrede I."/>
            <person name="Drula E."/>
            <person name="Henrissat B."/>
            <person name="Morin E."/>
            <person name="Kohler A."/>
            <person name="Barry K."/>
            <person name="LaButti K."/>
            <person name="Morin E."/>
            <person name="Salamov A."/>
            <person name="Lipzen A."/>
            <person name="Mereny Z."/>
            <person name="Hegedus B."/>
            <person name="Baldrian P."/>
            <person name="Stursova M."/>
            <person name="Weitz H."/>
            <person name="Taylor A."/>
            <person name="Grigoriev I.V."/>
            <person name="Nagy L.G."/>
            <person name="Martin F."/>
            <person name="Kauserud H."/>
        </authorList>
    </citation>
    <scope>NUCLEOTIDE SEQUENCE</scope>
    <source>
        <strain evidence="2">9284</strain>
    </source>
</reference>
<feature type="region of interest" description="Disordered" evidence="1">
    <location>
        <begin position="316"/>
        <end position="335"/>
    </location>
</feature>
<feature type="region of interest" description="Disordered" evidence="1">
    <location>
        <begin position="86"/>
        <end position="148"/>
    </location>
</feature>
<dbReference type="EMBL" id="JARKIF010000071">
    <property type="protein sequence ID" value="KAJ7605639.1"/>
    <property type="molecule type" value="Genomic_DNA"/>
</dbReference>
<organism evidence="2 3">
    <name type="scientific">Roridomyces roridus</name>
    <dbReference type="NCBI Taxonomy" id="1738132"/>
    <lineage>
        <taxon>Eukaryota</taxon>
        <taxon>Fungi</taxon>
        <taxon>Dikarya</taxon>
        <taxon>Basidiomycota</taxon>
        <taxon>Agaricomycotina</taxon>
        <taxon>Agaricomycetes</taxon>
        <taxon>Agaricomycetidae</taxon>
        <taxon>Agaricales</taxon>
        <taxon>Marasmiineae</taxon>
        <taxon>Mycenaceae</taxon>
        <taxon>Roridomyces</taxon>
    </lineage>
</organism>
<sequence>MLISGDTGSWQSEPLDLNGDAYEDLVNGHIESLSMDRGEAFRAMYMATKPKLLSHAKFWDRAAFVEECGEFIISHELNDGTYRPATYGRVAPPETRRPRIAVVISSDETSKRTSRNRTRRRAEDEGTDEDAPPAKRPAQSNRELRPRNQGVVVYAPVVPPAPPVDEAKITGRGRGHWSVVQVEHRDLDAQGPERITSTVTEVIMQLVRCCLGDKKVTRRSYMGHEWQSSGGGALRFAEAELSGWTDRMAEVQAKIVEIIFSPGGEAARLSWAKAKREELNCECRKPGGDGRMQIDTGGGRGWGAYTVYMADGEAGGAAKGRKGHSGSQAVDFEVK</sequence>
<proteinExistence type="predicted"/>
<evidence type="ECO:0000313" key="2">
    <source>
        <dbReference type="EMBL" id="KAJ7605639.1"/>
    </source>
</evidence>
<dbReference type="AlphaFoldDB" id="A0AAD7AZM3"/>
<name>A0AAD7AZM3_9AGAR</name>
<evidence type="ECO:0000256" key="1">
    <source>
        <dbReference type="SAM" id="MobiDB-lite"/>
    </source>
</evidence>
<comment type="caution">
    <text evidence="2">The sequence shown here is derived from an EMBL/GenBank/DDBJ whole genome shotgun (WGS) entry which is preliminary data.</text>
</comment>